<gene>
    <name evidence="1" type="ORF">Taro_051732</name>
</gene>
<accession>A0A843XGP2</accession>
<reference evidence="1" key="1">
    <citation type="submission" date="2017-07" db="EMBL/GenBank/DDBJ databases">
        <title>Taro Niue Genome Assembly and Annotation.</title>
        <authorList>
            <person name="Atibalentja N."/>
            <person name="Keating K."/>
            <person name="Fields C.J."/>
        </authorList>
    </citation>
    <scope>NUCLEOTIDE SEQUENCE</scope>
    <source>
        <strain evidence="1">Niue_2</strain>
        <tissue evidence="1">Leaf</tissue>
    </source>
</reference>
<dbReference type="EMBL" id="NMUH01008408">
    <property type="protein sequence ID" value="MQM18738.1"/>
    <property type="molecule type" value="Genomic_DNA"/>
</dbReference>
<dbReference type="AlphaFoldDB" id="A0A843XGP2"/>
<protein>
    <submittedName>
        <fullName evidence="1">Uncharacterized protein</fullName>
    </submittedName>
</protein>
<comment type="caution">
    <text evidence="1">The sequence shown here is derived from an EMBL/GenBank/DDBJ whole genome shotgun (WGS) entry which is preliminary data.</text>
</comment>
<keyword evidence="2" id="KW-1185">Reference proteome</keyword>
<dbReference type="Proteomes" id="UP000652761">
    <property type="component" value="Unassembled WGS sequence"/>
</dbReference>
<name>A0A843XGP2_COLES</name>
<evidence type="ECO:0000313" key="2">
    <source>
        <dbReference type="Proteomes" id="UP000652761"/>
    </source>
</evidence>
<proteinExistence type="predicted"/>
<sequence length="52" mass="6486">MDKRIDFLFQYLVFRFKFTEFFKQYSVCFFPFINNITFKRRVYLIGVVTSSH</sequence>
<evidence type="ECO:0000313" key="1">
    <source>
        <dbReference type="EMBL" id="MQM18738.1"/>
    </source>
</evidence>
<organism evidence="1 2">
    <name type="scientific">Colocasia esculenta</name>
    <name type="common">Wild taro</name>
    <name type="synonym">Arum esculentum</name>
    <dbReference type="NCBI Taxonomy" id="4460"/>
    <lineage>
        <taxon>Eukaryota</taxon>
        <taxon>Viridiplantae</taxon>
        <taxon>Streptophyta</taxon>
        <taxon>Embryophyta</taxon>
        <taxon>Tracheophyta</taxon>
        <taxon>Spermatophyta</taxon>
        <taxon>Magnoliopsida</taxon>
        <taxon>Liliopsida</taxon>
        <taxon>Araceae</taxon>
        <taxon>Aroideae</taxon>
        <taxon>Colocasieae</taxon>
        <taxon>Colocasia</taxon>
    </lineage>
</organism>